<dbReference type="GO" id="GO:0031299">
    <property type="term" value="F:taurine-pyruvate aminotransferase activity"/>
    <property type="evidence" value="ECO:0007669"/>
    <property type="project" value="UniProtKB-EC"/>
</dbReference>
<dbReference type="NCBIfam" id="NF002325">
    <property type="entry name" value="PRK01278.1"/>
    <property type="match status" value="1"/>
</dbReference>
<evidence type="ECO:0000256" key="4">
    <source>
        <dbReference type="ARBA" id="ARBA00022605"/>
    </source>
</evidence>
<evidence type="ECO:0000256" key="13">
    <source>
        <dbReference type="ARBA" id="ARBA00078212"/>
    </source>
</evidence>
<evidence type="ECO:0000313" key="16">
    <source>
        <dbReference type="Proteomes" id="UP000002430"/>
    </source>
</evidence>
<evidence type="ECO:0000256" key="6">
    <source>
        <dbReference type="ARBA" id="ARBA00022898"/>
    </source>
</evidence>
<dbReference type="InterPro" id="IPR015422">
    <property type="entry name" value="PyrdxlP-dep_Trfase_small"/>
</dbReference>
<dbReference type="InterPro" id="IPR015424">
    <property type="entry name" value="PyrdxlP-dep_Trfase"/>
</dbReference>
<dbReference type="Proteomes" id="UP000002430">
    <property type="component" value="Chromosome"/>
</dbReference>
<evidence type="ECO:0000256" key="5">
    <source>
        <dbReference type="ARBA" id="ARBA00022679"/>
    </source>
</evidence>
<keyword evidence="3 15" id="KW-0032">Aminotransferase</keyword>
<keyword evidence="5" id="KW-0808">Transferase</keyword>
<proteinExistence type="inferred from homology"/>
<dbReference type="EC" id="2.6.1.77" evidence="11"/>
<comment type="catalytic activity">
    <reaction evidence="9">
        <text>taurine + pyruvate = sulfoacetaldehyde + L-alanine</text>
        <dbReference type="Rhea" id="RHEA:10420"/>
        <dbReference type="ChEBI" id="CHEBI:15361"/>
        <dbReference type="ChEBI" id="CHEBI:57972"/>
        <dbReference type="ChEBI" id="CHEBI:58246"/>
        <dbReference type="ChEBI" id="CHEBI:507393"/>
        <dbReference type="EC" id="2.6.1.77"/>
    </reaction>
    <physiologicalReaction direction="left-to-right" evidence="9">
        <dbReference type="Rhea" id="RHEA:10421"/>
    </physiologicalReaction>
</comment>
<comment type="pathway">
    <text evidence="10">Organosulfur degradation; alkanesulfonate degradation.</text>
</comment>
<dbReference type="AlphaFoldDB" id="Q1MS82"/>
<dbReference type="EMBL" id="AM180252">
    <property type="protein sequence ID" value="CAJ54143.1"/>
    <property type="molecule type" value="Genomic_DNA"/>
</dbReference>
<evidence type="ECO:0000256" key="11">
    <source>
        <dbReference type="ARBA" id="ARBA00067057"/>
    </source>
</evidence>
<accession>Q1MS82</accession>
<dbReference type="SUPFAM" id="SSF53383">
    <property type="entry name" value="PLP-dependent transferases"/>
    <property type="match status" value="1"/>
</dbReference>
<evidence type="ECO:0000256" key="7">
    <source>
        <dbReference type="ARBA" id="ARBA00023317"/>
    </source>
</evidence>
<evidence type="ECO:0000256" key="3">
    <source>
        <dbReference type="ARBA" id="ARBA00022576"/>
    </source>
</evidence>
<keyword evidence="7" id="KW-0670">Pyruvate</keyword>
<dbReference type="KEGG" id="lip:LI0087"/>
<dbReference type="InterPro" id="IPR015421">
    <property type="entry name" value="PyrdxlP-dep_Trfase_major"/>
</dbReference>
<comment type="subunit">
    <text evidence="2">Homotetramer.</text>
</comment>
<dbReference type="GO" id="GO:0030170">
    <property type="term" value="F:pyridoxal phosphate binding"/>
    <property type="evidence" value="ECO:0007669"/>
    <property type="project" value="InterPro"/>
</dbReference>
<comment type="cofactor">
    <cofactor evidence="1">
        <name>pyridoxal 5'-phosphate</name>
        <dbReference type="ChEBI" id="CHEBI:597326"/>
    </cofactor>
</comment>
<comment type="pathway">
    <text evidence="8">Amino-acid biosynthesis.</text>
</comment>
<evidence type="ECO:0000256" key="2">
    <source>
        <dbReference type="ARBA" id="ARBA00011881"/>
    </source>
</evidence>
<dbReference type="FunFam" id="3.40.640.10:FF:000004">
    <property type="entry name" value="Acetylornithine aminotransferase"/>
    <property type="match status" value="1"/>
</dbReference>
<dbReference type="eggNOG" id="COG4992">
    <property type="taxonomic scope" value="Bacteria"/>
</dbReference>
<dbReference type="CDD" id="cd00610">
    <property type="entry name" value="OAT_like"/>
    <property type="match status" value="1"/>
</dbReference>
<dbReference type="NCBIfam" id="TIGR00707">
    <property type="entry name" value="argD"/>
    <property type="match status" value="1"/>
</dbReference>
<evidence type="ECO:0000256" key="10">
    <source>
        <dbReference type="ARBA" id="ARBA00060602"/>
    </source>
</evidence>
<protein>
    <recommendedName>
        <fullName evidence="12">Taurine--pyruvate aminotransferase</fullName>
        <ecNumber evidence="11">2.6.1.77</ecNumber>
    </recommendedName>
    <alternativeName>
        <fullName evidence="13">Taurine:pyruvate aminotransferase</fullName>
    </alternativeName>
</protein>
<dbReference type="STRING" id="363253.LI0087"/>
<keyword evidence="4" id="KW-0028">Amino-acid biosynthesis</keyword>
<evidence type="ECO:0000256" key="12">
    <source>
        <dbReference type="ARBA" id="ARBA00074603"/>
    </source>
</evidence>
<gene>
    <name evidence="15" type="primary">argD</name>
    <name evidence="15" type="ordered locus">LI0087</name>
</gene>
<keyword evidence="16" id="KW-1185">Reference proteome</keyword>
<dbReference type="InterPro" id="IPR049704">
    <property type="entry name" value="Aminotrans_3_PPA_site"/>
</dbReference>
<sequence>MVLDIQEKTNSSKGKVFMQLSYNESIMLHEKKLLCHTYGRYPIHVVEAHGSIILDANGNKFIDLLSGLAVTSLGHCNEEIAEVIEKQARKLIHTSNLLYHDEQLELAERLLSMGHFTKVFFSNSGAEANETSFKLTRRYMQHIKKCNAFEIISLEGSFHGRTLTTVAATGQPSLKEGFAPMPNGFKQVPWNDLVALEEAITPSTAAVLIEIIQGEGGVRPMDSDYIIGIEKLCRKHDLLLIVDEIQTGLCRTGQYWAFQHFPIKPDILSCAKALANGLPISAILTTDEIAQAFVVGSHGTTFGGGPLISAVATKTIEIMQRDNLHKRAEKLGNIFIQRLKNIANRHPTKIQEVRGMGLMIGIVLPCPGKPLWEKLLQKGFLLNLTQNNILRLLPALTIDEHYLETFAQTLEDTLEKYIQE</sequence>
<dbReference type="HOGENOM" id="CLU_016922_10_1_7"/>
<dbReference type="InterPro" id="IPR005814">
    <property type="entry name" value="Aminotrans_3"/>
</dbReference>
<reference evidence="15 16" key="1">
    <citation type="submission" date="2005-11" db="EMBL/GenBank/DDBJ databases">
        <title>The complete genome sequence of Lawsonia intracellularis: the causative agent of proliferative enteropathy.</title>
        <authorList>
            <person name="Kaur K."/>
            <person name="Zhang Q."/>
            <person name="Beckler D."/>
            <person name="Munir S."/>
            <person name="Li L."/>
            <person name="Kinsley K."/>
            <person name="Herron L."/>
            <person name="Peterson A."/>
            <person name="May B."/>
            <person name="Singh S."/>
            <person name="Gebhart C."/>
            <person name="Kapur V."/>
        </authorList>
    </citation>
    <scope>NUCLEOTIDE SEQUENCE [LARGE SCALE GENOMIC DNA]</scope>
    <source>
        <strain evidence="15 16">PHE/MN1-00</strain>
    </source>
</reference>
<dbReference type="GO" id="GO:0006526">
    <property type="term" value="P:L-arginine biosynthetic process"/>
    <property type="evidence" value="ECO:0007669"/>
    <property type="project" value="UniProtKB-ARBA"/>
</dbReference>
<comment type="similarity">
    <text evidence="14">Belongs to the class-III pyridoxal-phosphate-dependent aminotransferase family.</text>
</comment>
<dbReference type="InterPro" id="IPR050103">
    <property type="entry name" value="Class-III_PLP-dep_AT"/>
</dbReference>
<keyword evidence="6 14" id="KW-0663">Pyridoxal phosphate</keyword>
<dbReference type="PANTHER" id="PTHR11986">
    <property type="entry name" value="AMINOTRANSFERASE CLASS III"/>
    <property type="match status" value="1"/>
</dbReference>
<dbReference type="GO" id="GO:0042802">
    <property type="term" value="F:identical protein binding"/>
    <property type="evidence" value="ECO:0007669"/>
    <property type="project" value="TreeGrafter"/>
</dbReference>
<dbReference type="Pfam" id="PF00202">
    <property type="entry name" value="Aminotran_3"/>
    <property type="match status" value="1"/>
</dbReference>
<evidence type="ECO:0000256" key="9">
    <source>
        <dbReference type="ARBA" id="ARBA00052998"/>
    </source>
</evidence>
<organism evidence="15 16">
    <name type="scientific">Lawsonia intracellularis (strain PHE/MN1-00)</name>
    <dbReference type="NCBI Taxonomy" id="363253"/>
    <lineage>
        <taxon>Bacteria</taxon>
        <taxon>Pseudomonadati</taxon>
        <taxon>Thermodesulfobacteriota</taxon>
        <taxon>Desulfovibrionia</taxon>
        <taxon>Desulfovibrionales</taxon>
        <taxon>Desulfovibrionaceae</taxon>
        <taxon>Lawsonia</taxon>
    </lineage>
</organism>
<dbReference type="PANTHER" id="PTHR11986:SF79">
    <property type="entry name" value="ACETYLORNITHINE AMINOTRANSFERASE, MITOCHONDRIAL"/>
    <property type="match status" value="1"/>
</dbReference>
<evidence type="ECO:0000256" key="14">
    <source>
        <dbReference type="RuleBase" id="RU003560"/>
    </source>
</evidence>
<dbReference type="InterPro" id="IPR004636">
    <property type="entry name" value="AcOrn/SuccOrn_fam"/>
</dbReference>
<dbReference type="PIRSF" id="PIRSF000521">
    <property type="entry name" value="Transaminase_4ab_Lys_Orn"/>
    <property type="match status" value="1"/>
</dbReference>
<evidence type="ECO:0000256" key="1">
    <source>
        <dbReference type="ARBA" id="ARBA00001933"/>
    </source>
</evidence>
<dbReference type="PROSITE" id="PS00600">
    <property type="entry name" value="AA_TRANSFER_CLASS_3"/>
    <property type="match status" value="1"/>
</dbReference>
<dbReference type="Gene3D" id="3.40.640.10">
    <property type="entry name" value="Type I PLP-dependent aspartate aminotransferase-like (Major domain)"/>
    <property type="match status" value="1"/>
</dbReference>
<dbReference type="Gene3D" id="3.90.1150.10">
    <property type="entry name" value="Aspartate Aminotransferase, domain 1"/>
    <property type="match status" value="1"/>
</dbReference>
<name>Q1MS82_LAWIP</name>
<evidence type="ECO:0000313" key="15">
    <source>
        <dbReference type="EMBL" id="CAJ54143.1"/>
    </source>
</evidence>
<evidence type="ECO:0000256" key="8">
    <source>
        <dbReference type="ARBA" id="ARBA00029440"/>
    </source>
</evidence>